<name>K6VK52_9MICO</name>
<dbReference type="STRING" id="100225.SAMN05421595_2229"/>
<keyword evidence="1" id="KW-1133">Transmembrane helix</keyword>
<organism evidence="2 3">
    <name type="scientific">Austwickia chelonae NBRC 105200</name>
    <dbReference type="NCBI Taxonomy" id="1184607"/>
    <lineage>
        <taxon>Bacteria</taxon>
        <taxon>Bacillati</taxon>
        <taxon>Actinomycetota</taxon>
        <taxon>Actinomycetes</taxon>
        <taxon>Micrococcales</taxon>
        <taxon>Dermatophilaceae</taxon>
        <taxon>Austwickia</taxon>
    </lineage>
</organism>
<keyword evidence="1" id="KW-0472">Membrane</keyword>
<dbReference type="Pfam" id="PF04307">
    <property type="entry name" value="YdjM"/>
    <property type="match status" value="1"/>
</dbReference>
<keyword evidence="1" id="KW-0812">Transmembrane</keyword>
<feature type="transmembrane region" description="Helical" evidence="1">
    <location>
        <begin position="202"/>
        <end position="220"/>
    </location>
</feature>
<comment type="caution">
    <text evidence="2">The sequence shown here is derived from an EMBL/GenBank/DDBJ whole genome shotgun (WGS) entry which is preliminary data.</text>
</comment>
<feature type="transmembrane region" description="Helical" evidence="1">
    <location>
        <begin position="128"/>
        <end position="146"/>
    </location>
</feature>
<gene>
    <name evidence="2" type="ORF">AUCHE_04_01300</name>
</gene>
<keyword evidence="3" id="KW-1185">Reference proteome</keyword>
<dbReference type="EMBL" id="BAGZ01000004">
    <property type="protein sequence ID" value="GAB77089.1"/>
    <property type="molecule type" value="Genomic_DNA"/>
</dbReference>
<dbReference type="InterPro" id="IPR007404">
    <property type="entry name" value="YdjM-like"/>
</dbReference>
<evidence type="ECO:0000313" key="2">
    <source>
        <dbReference type="EMBL" id="GAB77089.1"/>
    </source>
</evidence>
<protein>
    <recommendedName>
        <fullName evidence="4">LexA-binding, inner membrane-associated hydrolase</fullName>
    </recommendedName>
</protein>
<accession>K6VK52</accession>
<dbReference type="Proteomes" id="UP000008495">
    <property type="component" value="Unassembled WGS sequence"/>
</dbReference>
<reference evidence="2 3" key="1">
    <citation type="submission" date="2012-08" db="EMBL/GenBank/DDBJ databases">
        <title>Whole genome shotgun sequence of Austwickia chelonae NBRC 105200.</title>
        <authorList>
            <person name="Yoshida I."/>
            <person name="Hosoyama A."/>
            <person name="Tsuchikane K."/>
            <person name="Katsumata H."/>
            <person name="Ando Y."/>
            <person name="Ohji S."/>
            <person name="Hamada M."/>
            <person name="Tamura T."/>
            <person name="Yamazoe A."/>
            <person name="Yamazaki S."/>
            <person name="Fujita N."/>
        </authorList>
    </citation>
    <scope>NUCLEOTIDE SEQUENCE [LARGE SCALE GENOMIC DNA]</scope>
    <source>
        <strain evidence="2 3">NBRC 105200</strain>
    </source>
</reference>
<evidence type="ECO:0000313" key="3">
    <source>
        <dbReference type="Proteomes" id="UP000008495"/>
    </source>
</evidence>
<proteinExistence type="predicted"/>
<dbReference type="AlphaFoldDB" id="K6VK52"/>
<dbReference type="eggNOG" id="COG1988">
    <property type="taxonomic scope" value="Bacteria"/>
</dbReference>
<evidence type="ECO:0000256" key="1">
    <source>
        <dbReference type="SAM" id="Phobius"/>
    </source>
</evidence>
<dbReference type="RefSeq" id="WP_006501841.1">
    <property type="nucleotide sequence ID" value="NZ_BAGZ01000004.1"/>
</dbReference>
<feature type="transmembrane region" description="Helical" evidence="1">
    <location>
        <begin position="152"/>
        <end position="182"/>
    </location>
</feature>
<sequence>MMGSTHATCGWLAGLLTLPVAPVSGFAECAAWVITCAGCALLPDLDEPKSSIGSMWGPISQSVASVVRIIARGHRWGTHDIILSPLAYAFIASWATRSTLGSAILLAVVVGLSLKALGLSGVTKIGPLLNLGLSALIGIQLAPHVAAHLDQLALVVALGVLVHCAGDLVTERGLPVPVLWIWRRKRFAIPLFETGKKTERRIAVVLNIAVIWQLVLVLGGPDRAVTNALHFVKQVGSELFPHLA</sequence>
<evidence type="ECO:0008006" key="4">
    <source>
        <dbReference type="Google" id="ProtNLM"/>
    </source>
</evidence>